<proteinExistence type="predicted"/>
<dbReference type="AlphaFoldDB" id="A0A1W1WX99"/>
<dbReference type="Proteomes" id="UP000192783">
    <property type="component" value="Unassembled WGS sequence"/>
</dbReference>
<keyword evidence="2" id="KW-1185">Reference proteome</keyword>
<reference evidence="1 2" key="1">
    <citation type="submission" date="2017-04" db="EMBL/GenBank/DDBJ databases">
        <authorList>
            <person name="Afonso C.L."/>
            <person name="Miller P.J."/>
            <person name="Scott M.A."/>
            <person name="Spackman E."/>
            <person name="Goraichik I."/>
            <person name="Dimitrov K.M."/>
            <person name="Suarez D.L."/>
            <person name="Swayne D.E."/>
        </authorList>
    </citation>
    <scope>NUCLEOTIDE SEQUENCE [LARGE SCALE GENOMIC DNA]</scope>
    <source>
        <strain evidence="1 2">DSM 13146</strain>
    </source>
</reference>
<dbReference type="EMBL" id="FWXF01000001">
    <property type="protein sequence ID" value="SMC16227.1"/>
    <property type="molecule type" value="Genomic_DNA"/>
</dbReference>
<evidence type="ECO:0000313" key="1">
    <source>
        <dbReference type="EMBL" id="SMC16227.1"/>
    </source>
</evidence>
<dbReference type="RefSeq" id="WP_084055524.1">
    <property type="nucleotide sequence ID" value="NZ_FWXF01000001.1"/>
</dbReference>
<name>A0A1W1WX99_9BACT</name>
<dbReference type="OrthoDB" id="5432324at2"/>
<gene>
    <name evidence="1" type="ORF">SAMN02746041_00030</name>
</gene>
<sequence length="92" mass="10638">MFEQREVEAKIRELYPDIDKFGIFLTVKKERLLGADNYDVVLEKDARTATFKLGIDDVKQCMAGNRCSLINAELERFVRRFIDESYTIAEAG</sequence>
<evidence type="ECO:0000313" key="2">
    <source>
        <dbReference type="Proteomes" id="UP000192783"/>
    </source>
</evidence>
<accession>A0A1W1WX99</accession>
<organism evidence="1 2">
    <name type="scientific">Desulfacinum hydrothermale DSM 13146</name>
    <dbReference type="NCBI Taxonomy" id="1121390"/>
    <lineage>
        <taxon>Bacteria</taxon>
        <taxon>Pseudomonadati</taxon>
        <taxon>Thermodesulfobacteriota</taxon>
        <taxon>Syntrophobacteria</taxon>
        <taxon>Syntrophobacterales</taxon>
        <taxon>Syntrophobacteraceae</taxon>
        <taxon>Desulfacinum</taxon>
    </lineage>
</organism>
<dbReference type="STRING" id="1121390.SAMN02746041_00030"/>
<protein>
    <submittedName>
        <fullName evidence="1">Uncharacterized protein</fullName>
    </submittedName>
</protein>